<proteinExistence type="predicted"/>
<dbReference type="Proteomes" id="UP001064048">
    <property type="component" value="Chromosome 6"/>
</dbReference>
<accession>A0ACC0KHI0</accession>
<comment type="caution">
    <text evidence="1">The sequence shown here is derived from an EMBL/GenBank/DDBJ whole genome shotgun (WGS) entry which is preliminary data.</text>
</comment>
<dbReference type="EMBL" id="CM046106">
    <property type="protein sequence ID" value="KAI8435949.1"/>
    <property type="molecule type" value="Genomic_DNA"/>
</dbReference>
<gene>
    <name evidence="1" type="ORF">MSG28_004115</name>
</gene>
<sequence>MCNCGINTNEIDSIKQGLPSIVNVPREGKGNMSRWVTRQERSRATSTTKIAKPVTSATYTHLQLGPAASQAVGQQEEPLEAVRHLQLERVHSSFKSNEGWIQCQKCKKWAHYHCADIDTKIKTLV</sequence>
<evidence type="ECO:0000313" key="2">
    <source>
        <dbReference type="Proteomes" id="UP001064048"/>
    </source>
</evidence>
<reference evidence="1 2" key="1">
    <citation type="journal article" date="2022" name="Genome Biol. Evol.">
        <title>The Spruce Budworm Genome: Reconstructing the Evolutionary History of Antifreeze Proteins.</title>
        <authorList>
            <person name="Beliveau C."/>
            <person name="Gagne P."/>
            <person name="Picq S."/>
            <person name="Vernygora O."/>
            <person name="Keeling C.I."/>
            <person name="Pinkney K."/>
            <person name="Doucet D."/>
            <person name="Wen F."/>
            <person name="Johnston J.S."/>
            <person name="Maaroufi H."/>
            <person name="Boyle B."/>
            <person name="Laroche J."/>
            <person name="Dewar K."/>
            <person name="Juretic N."/>
            <person name="Blackburn G."/>
            <person name="Nisole A."/>
            <person name="Brunet B."/>
            <person name="Brandao M."/>
            <person name="Lumley L."/>
            <person name="Duan J."/>
            <person name="Quan G."/>
            <person name="Lucarotti C.J."/>
            <person name="Roe A.D."/>
            <person name="Sperling F.A.H."/>
            <person name="Levesque R.C."/>
            <person name="Cusson M."/>
        </authorList>
    </citation>
    <scope>NUCLEOTIDE SEQUENCE [LARGE SCALE GENOMIC DNA]</scope>
    <source>
        <strain evidence="1">Glfc:IPQL:Cfum</strain>
    </source>
</reference>
<keyword evidence="2" id="KW-1185">Reference proteome</keyword>
<evidence type="ECO:0000313" key="1">
    <source>
        <dbReference type="EMBL" id="KAI8435949.1"/>
    </source>
</evidence>
<name>A0ACC0KHI0_CHOFU</name>
<protein>
    <submittedName>
        <fullName evidence="1">Uncharacterized protein</fullName>
    </submittedName>
</protein>
<organism evidence="1 2">
    <name type="scientific">Choristoneura fumiferana</name>
    <name type="common">Spruce budworm moth</name>
    <name type="synonym">Archips fumiferana</name>
    <dbReference type="NCBI Taxonomy" id="7141"/>
    <lineage>
        <taxon>Eukaryota</taxon>
        <taxon>Metazoa</taxon>
        <taxon>Ecdysozoa</taxon>
        <taxon>Arthropoda</taxon>
        <taxon>Hexapoda</taxon>
        <taxon>Insecta</taxon>
        <taxon>Pterygota</taxon>
        <taxon>Neoptera</taxon>
        <taxon>Endopterygota</taxon>
        <taxon>Lepidoptera</taxon>
        <taxon>Glossata</taxon>
        <taxon>Ditrysia</taxon>
        <taxon>Tortricoidea</taxon>
        <taxon>Tortricidae</taxon>
        <taxon>Tortricinae</taxon>
        <taxon>Choristoneura</taxon>
    </lineage>
</organism>